<comment type="caution">
    <text evidence="3">The sequence shown here is derived from an EMBL/GenBank/DDBJ whole genome shotgun (WGS) entry which is preliminary data.</text>
</comment>
<accession>A0AAX2LIE5</accession>
<evidence type="ECO:0000313" key="3">
    <source>
        <dbReference type="EMBL" id="SUO81135.1"/>
    </source>
</evidence>
<name>A0AAX2LIE5_STRSZ</name>
<dbReference type="InterPro" id="IPR040819">
    <property type="entry name" value="Rol_Rep_N"/>
</dbReference>
<dbReference type="Pfam" id="PF02486">
    <property type="entry name" value="Rep_trans"/>
    <property type="match status" value="1"/>
</dbReference>
<gene>
    <name evidence="3" type="ORF">NCTC7023_00711</name>
</gene>
<dbReference type="EMBL" id="UHHT01000001">
    <property type="protein sequence ID" value="SUO81135.1"/>
    <property type="molecule type" value="Genomic_DNA"/>
</dbReference>
<proteinExistence type="predicted"/>
<dbReference type="AlphaFoldDB" id="A0AAX2LIE5"/>
<organism evidence="3 4">
    <name type="scientific">Streptococcus equi subsp. zooepidemicus</name>
    <dbReference type="NCBI Taxonomy" id="40041"/>
    <lineage>
        <taxon>Bacteria</taxon>
        <taxon>Bacillati</taxon>
        <taxon>Bacillota</taxon>
        <taxon>Bacilli</taxon>
        <taxon>Lactobacillales</taxon>
        <taxon>Streptococcaceae</taxon>
        <taxon>Streptococcus</taxon>
    </lineage>
</organism>
<evidence type="ECO:0000259" key="1">
    <source>
        <dbReference type="Pfam" id="PF02486"/>
    </source>
</evidence>
<dbReference type="Pfam" id="PF18106">
    <property type="entry name" value="Rol_Rep_N"/>
    <property type="match status" value="1"/>
</dbReference>
<reference evidence="3 4" key="1">
    <citation type="submission" date="2018-06" db="EMBL/GenBank/DDBJ databases">
        <authorList>
            <consortium name="Pathogen Informatics"/>
            <person name="Doyle S."/>
        </authorList>
    </citation>
    <scope>NUCLEOTIDE SEQUENCE [LARGE SCALE GENOMIC DNA]</scope>
    <source>
        <strain evidence="3 4">NCTC7023</strain>
    </source>
</reference>
<dbReference type="InterPro" id="IPR003491">
    <property type="entry name" value="REP-like_C"/>
</dbReference>
<evidence type="ECO:0000313" key="4">
    <source>
        <dbReference type="Proteomes" id="UP000255476"/>
    </source>
</evidence>
<feature type="domain" description="Replication initiation protein-like C-terminal" evidence="1">
    <location>
        <begin position="90"/>
        <end position="251"/>
    </location>
</feature>
<sequence>MHILGLPTDIFNVYPASIKYKTYQARWQIGDIYVSGDARKTEDNPQGLGCYLVMTGRGCDDIFRILDSRNYTFGDMFRRCERRYGRDNFHFTRLDIAIDDKNEKPFFTIEQIKKKCEKEEFISNSEGYHFDESKFDDFDTAKTVYIGAGKSGLSYRFYDKDKEVCSKHNKTLDEVGSWKRTEMQLRDDKAHAFAMTFKDRPLELGELAFGLLANNLRFVVPNRNESNKSRWKTCRFWERFLGAVEVLKLQVPK</sequence>
<dbReference type="Proteomes" id="UP000255476">
    <property type="component" value="Unassembled WGS sequence"/>
</dbReference>
<evidence type="ECO:0000259" key="2">
    <source>
        <dbReference type="Pfam" id="PF18106"/>
    </source>
</evidence>
<feature type="domain" description="Rolling Circle replication initiation protein N-terminal" evidence="2">
    <location>
        <begin position="2"/>
        <end position="79"/>
    </location>
</feature>
<protein>
    <submittedName>
        <fullName evidence="3">YdcR protein</fullName>
    </submittedName>
</protein>